<dbReference type="KEGG" id="fcy:FRACYDRAFT_252692"/>
<dbReference type="AlphaFoldDB" id="A0A1E7ELQ7"/>
<feature type="region of interest" description="Disordered" evidence="1">
    <location>
        <begin position="61"/>
        <end position="124"/>
    </location>
</feature>
<evidence type="ECO:0000256" key="1">
    <source>
        <dbReference type="SAM" id="MobiDB-lite"/>
    </source>
</evidence>
<dbReference type="EMBL" id="KV784395">
    <property type="protein sequence ID" value="OEU06852.1"/>
    <property type="molecule type" value="Genomic_DNA"/>
</dbReference>
<dbReference type="Proteomes" id="UP000095751">
    <property type="component" value="Unassembled WGS sequence"/>
</dbReference>
<protein>
    <submittedName>
        <fullName evidence="2">Uncharacterized protein</fullName>
    </submittedName>
</protein>
<feature type="compositionally biased region" description="Acidic residues" evidence="1">
    <location>
        <begin position="69"/>
        <end position="79"/>
    </location>
</feature>
<gene>
    <name evidence="2" type="ORF">FRACYDRAFT_252692</name>
</gene>
<sequence>MKTSFSVKVTGSITVSIEPSNADGGGGGGAAAAADVDDDNSGNVLVDGLLKSLVNDAVKKYAGDKGTTVEEEEDDEDHDYDGSYPVPHRRIPSDADDDEDGGEDGEEDGELKDSESYSEFAELELPTVQVDIEYDENYQLSELREDFGSLLPS</sequence>
<feature type="region of interest" description="Disordered" evidence="1">
    <location>
        <begin position="15"/>
        <end position="44"/>
    </location>
</feature>
<evidence type="ECO:0000313" key="2">
    <source>
        <dbReference type="EMBL" id="OEU06852.1"/>
    </source>
</evidence>
<proteinExistence type="predicted"/>
<reference evidence="2 3" key="1">
    <citation type="submission" date="2016-09" db="EMBL/GenBank/DDBJ databases">
        <title>Extensive genetic diversity and differential bi-allelic expression allows diatom success in the polar Southern Ocean.</title>
        <authorList>
            <consortium name="DOE Joint Genome Institute"/>
            <person name="Mock T."/>
            <person name="Otillar R.P."/>
            <person name="Strauss J."/>
            <person name="Dupont C."/>
            <person name="Frickenhaus S."/>
            <person name="Maumus F."/>
            <person name="Mcmullan M."/>
            <person name="Sanges R."/>
            <person name="Schmutz J."/>
            <person name="Toseland A."/>
            <person name="Valas R."/>
            <person name="Veluchamy A."/>
            <person name="Ward B.J."/>
            <person name="Allen A."/>
            <person name="Barry K."/>
            <person name="Falciatore A."/>
            <person name="Ferrante M."/>
            <person name="Fortunato A.E."/>
            <person name="Gloeckner G."/>
            <person name="Gruber A."/>
            <person name="Hipkin R."/>
            <person name="Janech M."/>
            <person name="Kroth P."/>
            <person name="Leese F."/>
            <person name="Lindquist E."/>
            <person name="Lyon B.R."/>
            <person name="Martin J."/>
            <person name="Mayer C."/>
            <person name="Parker M."/>
            <person name="Quesneville H."/>
            <person name="Raymond J."/>
            <person name="Uhlig C."/>
            <person name="Valentin K.U."/>
            <person name="Worden A.Z."/>
            <person name="Armbrust E.V."/>
            <person name="Bowler C."/>
            <person name="Green B."/>
            <person name="Moulton V."/>
            <person name="Van Oosterhout C."/>
            <person name="Grigoriev I."/>
        </authorList>
    </citation>
    <scope>NUCLEOTIDE SEQUENCE [LARGE SCALE GENOMIC DNA]</scope>
    <source>
        <strain evidence="2 3">CCMP1102</strain>
    </source>
</reference>
<dbReference type="InParanoid" id="A0A1E7ELQ7"/>
<keyword evidence="3" id="KW-1185">Reference proteome</keyword>
<organism evidence="2 3">
    <name type="scientific">Fragilariopsis cylindrus CCMP1102</name>
    <dbReference type="NCBI Taxonomy" id="635003"/>
    <lineage>
        <taxon>Eukaryota</taxon>
        <taxon>Sar</taxon>
        <taxon>Stramenopiles</taxon>
        <taxon>Ochrophyta</taxon>
        <taxon>Bacillariophyta</taxon>
        <taxon>Bacillariophyceae</taxon>
        <taxon>Bacillariophycidae</taxon>
        <taxon>Bacillariales</taxon>
        <taxon>Bacillariaceae</taxon>
        <taxon>Fragilariopsis</taxon>
    </lineage>
</organism>
<evidence type="ECO:0000313" key="3">
    <source>
        <dbReference type="Proteomes" id="UP000095751"/>
    </source>
</evidence>
<accession>A0A1E7ELQ7</accession>
<name>A0A1E7ELQ7_9STRA</name>
<feature type="compositionally biased region" description="Acidic residues" evidence="1">
    <location>
        <begin position="94"/>
        <end position="110"/>
    </location>
</feature>